<evidence type="ECO:0000256" key="4">
    <source>
        <dbReference type="ARBA" id="ARBA00022452"/>
    </source>
</evidence>
<keyword evidence="3" id="KW-0813">Transport</keyword>
<evidence type="ECO:0000256" key="3">
    <source>
        <dbReference type="ARBA" id="ARBA00022448"/>
    </source>
</evidence>
<organism evidence="10 11">
    <name type="scientific">Halarcobacter ebronensis</name>
    <dbReference type="NCBI Taxonomy" id="1462615"/>
    <lineage>
        <taxon>Bacteria</taxon>
        <taxon>Pseudomonadati</taxon>
        <taxon>Campylobacterota</taxon>
        <taxon>Epsilonproteobacteria</taxon>
        <taxon>Campylobacterales</taxon>
        <taxon>Arcobacteraceae</taxon>
        <taxon>Halarcobacter</taxon>
    </lineage>
</organism>
<gene>
    <name evidence="10" type="ORF">CRV07_10435</name>
</gene>
<keyword evidence="6" id="KW-0472">Membrane</keyword>
<dbReference type="EMBL" id="PDKK01000009">
    <property type="protein sequence ID" value="RXK04564.1"/>
    <property type="molecule type" value="Genomic_DNA"/>
</dbReference>
<proteinExistence type="inferred from homology"/>
<evidence type="ECO:0000256" key="7">
    <source>
        <dbReference type="ARBA" id="ARBA00023237"/>
    </source>
</evidence>
<dbReference type="InterPro" id="IPR007730">
    <property type="entry name" value="SPOR-like_dom"/>
</dbReference>
<feature type="domain" description="SPOR" evidence="9">
    <location>
        <begin position="637"/>
        <end position="714"/>
    </location>
</feature>
<dbReference type="GO" id="GO:0042834">
    <property type="term" value="F:peptidoglycan binding"/>
    <property type="evidence" value="ECO:0007669"/>
    <property type="project" value="InterPro"/>
</dbReference>
<dbReference type="Gene3D" id="3.30.70.1070">
    <property type="entry name" value="Sporulation related repeat"/>
    <property type="match status" value="2"/>
</dbReference>
<keyword evidence="5" id="KW-0812">Transmembrane</keyword>
<dbReference type="GO" id="GO:0009279">
    <property type="term" value="C:cell outer membrane"/>
    <property type="evidence" value="ECO:0007669"/>
    <property type="project" value="UniProtKB-SubCell"/>
</dbReference>
<comment type="subcellular location">
    <subcellularLocation>
        <location evidence="1">Cell outer membrane</location>
    </subcellularLocation>
</comment>
<evidence type="ECO:0000256" key="6">
    <source>
        <dbReference type="ARBA" id="ARBA00023136"/>
    </source>
</evidence>
<evidence type="ECO:0000313" key="11">
    <source>
        <dbReference type="Proteomes" id="UP000289758"/>
    </source>
</evidence>
<evidence type="ECO:0000259" key="9">
    <source>
        <dbReference type="PROSITE" id="PS51724"/>
    </source>
</evidence>
<dbReference type="InterPro" id="IPR036680">
    <property type="entry name" value="SPOR-like_sf"/>
</dbReference>
<dbReference type="Gene3D" id="1.20.1600.10">
    <property type="entry name" value="Outer membrane efflux proteins (OEP)"/>
    <property type="match status" value="1"/>
</dbReference>
<protein>
    <recommendedName>
        <fullName evidence="9">SPOR domain-containing protein</fullName>
    </recommendedName>
</protein>
<dbReference type="OrthoDB" id="5341068at2"/>
<evidence type="ECO:0000313" key="10">
    <source>
        <dbReference type="EMBL" id="RXK04564.1"/>
    </source>
</evidence>
<evidence type="ECO:0000256" key="1">
    <source>
        <dbReference type="ARBA" id="ARBA00004442"/>
    </source>
</evidence>
<evidence type="ECO:0000256" key="5">
    <source>
        <dbReference type="ARBA" id="ARBA00022692"/>
    </source>
</evidence>
<dbReference type="Proteomes" id="UP000289758">
    <property type="component" value="Unassembled WGS sequence"/>
</dbReference>
<evidence type="ECO:0000256" key="8">
    <source>
        <dbReference type="SAM" id="SignalP"/>
    </source>
</evidence>
<feature type="domain" description="SPOR" evidence="9">
    <location>
        <begin position="503"/>
        <end position="580"/>
    </location>
</feature>
<keyword evidence="7" id="KW-0998">Cell outer membrane</keyword>
<feature type="signal peptide" evidence="8">
    <location>
        <begin position="1"/>
        <end position="20"/>
    </location>
</feature>
<comment type="caution">
    <text evidence="10">The sequence shown here is derived from an EMBL/GenBank/DDBJ whole genome shotgun (WGS) entry which is preliminary data.</text>
</comment>
<evidence type="ECO:0000256" key="2">
    <source>
        <dbReference type="ARBA" id="ARBA00007613"/>
    </source>
</evidence>
<keyword evidence="11" id="KW-1185">Reference proteome</keyword>
<dbReference type="PANTHER" id="PTHR30026">
    <property type="entry name" value="OUTER MEMBRANE PROTEIN TOLC"/>
    <property type="match status" value="1"/>
</dbReference>
<keyword evidence="8" id="KW-0732">Signal</keyword>
<dbReference type="SUPFAM" id="SSF56954">
    <property type="entry name" value="Outer membrane efflux proteins (OEP)"/>
    <property type="match status" value="1"/>
</dbReference>
<dbReference type="InterPro" id="IPR051906">
    <property type="entry name" value="TolC-like"/>
</dbReference>
<dbReference type="InterPro" id="IPR003423">
    <property type="entry name" value="OMP_efflux"/>
</dbReference>
<dbReference type="Pfam" id="PF02321">
    <property type="entry name" value="OEP"/>
    <property type="match status" value="2"/>
</dbReference>
<comment type="similarity">
    <text evidence="2">Belongs to the outer membrane factor (OMF) (TC 1.B.17) family.</text>
</comment>
<dbReference type="GO" id="GO:0015288">
    <property type="term" value="F:porin activity"/>
    <property type="evidence" value="ECO:0007669"/>
    <property type="project" value="TreeGrafter"/>
</dbReference>
<sequence length="739" mass="85414">MKKVILISTIFLLNLTNASAFSLKDGYLLAIENDMDSKVNENNLKNIEYDIDIANSLLYPTLDFTANAKTTKRTEDHKTPGDGTSSKSDEYKFEVTQPVFDGFESKYEKQLQKKTYDSAVYYLKESQNNLAQNYVQSYINVLRDKDLLSATNEGVTISEDIFKKVYKKIELGYGTKLEFDQVKGNLAESRVNVDTQRINLKESLEGLKYYIQKDFDSSELIKPSFYTKLPESLDEAVTTALRENPTVNVAKANLDVAIAEEKKANKEFYPTVNFVGTYNLDNSQHAEDDQEYNEYSLGFELSYNLYNGGRDTAAVKKALQNIKEKKYLITKSEYQIKNSVRLAWNSYKLNREKNRSLKQYIVVKKDIFDSMLKEFDLGLKDLNTLLEEYIEYIDVKKDLISNSYDLLYAKYNLLASIGKLPDSLMDKLPTLKTGEEYDSETLDILKNPSYNYDDDSQLDSNKYKIIKPQVKNVDMKEEKVPQIEKSSFSQELTQSDFKDRFLKASKDKYTINLALAYSEANAQGFLDRYDLNSNAFYFSFGKENKYIKIMMGIYDSEKEVQEALNNLNASLKSNMPKIEKISIKQKLYSKYHGNNLPKEDKEFFAKSREAQIKRVSFSKDETEEKRENISFKQRFLLASNGKYTINLALSNSQKSAQNFIDKYNISNSAFFFSFGYENPLQKIMMGIYENENEALKALDNLPSELKRNQPRVERVSIKQKLYKKYHPEDYNNSIQAGSI</sequence>
<dbReference type="GO" id="GO:1990281">
    <property type="term" value="C:efflux pump complex"/>
    <property type="evidence" value="ECO:0007669"/>
    <property type="project" value="TreeGrafter"/>
</dbReference>
<dbReference type="PANTHER" id="PTHR30026:SF20">
    <property type="entry name" value="OUTER MEMBRANE PROTEIN TOLC"/>
    <property type="match status" value="1"/>
</dbReference>
<dbReference type="PROSITE" id="PS51724">
    <property type="entry name" value="SPOR"/>
    <property type="match status" value="2"/>
</dbReference>
<dbReference type="RefSeq" id="WP_129087625.1">
    <property type="nucleotide sequence ID" value="NZ_CP053836.1"/>
</dbReference>
<reference evidence="10 11" key="1">
    <citation type="submission" date="2017-10" db="EMBL/GenBank/DDBJ databases">
        <title>Genomics of the genus Arcobacter.</title>
        <authorList>
            <person name="Perez-Cataluna A."/>
            <person name="Figueras M.J."/>
        </authorList>
    </citation>
    <scope>NUCLEOTIDE SEQUENCE [LARGE SCALE GENOMIC DNA]</scope>
    <source>
        <strain evidence="10 11">CECT 8441</strain>
    </source>
</reference>
<dbReference type="GO" id="GO:0015562">
    <property type="term" value="F:efflux transmembrane transporter activity"/>
    <property type="evidence" value="ECO:0007669"/>
    <property type="project" value="InterPro"/>
</dbReference>
<keyword evidence="4" id="KW-1134">Transmembrane beta strand</keyword>
<accession>A0A4Q1AJW0</accession>
<feature type="chain" id="PRO_5020378170" description="SPOR domain-containing protein" evidence="8">
    <location>
        <begin position="21"/>
        <end position="739"/>
    </location>
</feature>
<name>A0A4Q1AJW0_9BACT</name>
<dbReference type="AlphaFoldDB" id="A0A4Q1AJW0"/>